<dbReference type="InterPro" id="IPR053151">
    <property type="entry name" value="RNase_H-like"/>
</dbReference>
<evidence type="ECO:0000259" key="1">
    <source>
        <dbReference type="Pfam" id="PF13456"/>
    </source>
</evidence>
<dbReference type="Gene3D" id="3.30.420.10">
    <property type="entry name" value="Ribonuclease H-like superfamily/Ribonuclease H"/>
    <property type="match status" value="1"/>
</dbReference>
<reference evidence="2" key="1">
    <citation type="submission" date="2020-03" db="EMBL/GenBank/DDBJ databases">
        <title>Castanea mollissima Vanexum genome sequencing.</title>
        <authorList>
            <person name="Staton M."/>
        </authorList>
    </citation>
    <scope>NUCLEOTIDE SEQUENCE</scope>
    <source>
        <tissue evidence="2">Leaf</tissue>
    </source>
</reference>
<dbReference type="InterPro" id="IPR012337">
    <property type="entry name" value="RNaseH-like_sf"/>
</dbReference>
<sequence>MSSPFMAIFGLPFLLIYPQISRRAFKLSHSLLQLGVLIGWLGKGPPKVSSAQRVLIDLLYSLQNQLPFRVCGYGNYVPSPRFKCLFRSACTIVWGFVKPIWQHLGQQKGTHSFYSQGIRDWLVSNAKDKASHNSDGVPWNIILPFALWLIWKQRNQVLNLSSVIIELDAKALVDALNNPAGKNTVISPLFDDCKQLASQIPRLVFRHIYREANSCANQLANIGRIQCLDFVLYTNPPLDLVHLLEADCQGVCTERRCLDSLFCC</sequence>
<organism evidence="2 3">
    <name type="scientific">Castanea mollissima</name>
    <name type="common">Chinese chestnut</name>
    <dbReference type="NCBI Taxonomy" id="60419"/>
    <lineage>
        <taxon>Eukaryota</taxon>
        <taxon>Viridiplantae</taxon>
        <taxon>Streptophyta</taxon>
        <taxon>Embryophyta</taxon>
        <taxon>Tracheophyta</taxon>
        <taxon>Spermatophyta</taxon>
        <taxon>Magnoliopsida</taxon>
        <taxon>eudicotyledons</taxon>
        <taxon>Gunneridae</taxon>
        <taxon>Pentapetalae</taxon>
        <taxon>rosids</taxon>
        <taxon>fabids</taxon>
        <taxon>Fagales</taxon>
        <taxon>Fagaceae</taxon>
        <taxon>Castanea</taxon>
    </lineage>
</organism>
<dbReference type="PANTHER" id="PTHR47723">
    <property type="entry name" value="OS05G0353850 PROTEIN"/>
    <property type="match status" value="1"/>
</dbReference>
<gene>
    <name evidence="2" type="ORF">CMV_007106</name>
</gene>
<dbReference type="Pfam" id="PF13456">
    <property type="entry name" value="RVT_3"/>
    <property type="match status" value="1"/>
</dbReference>
<feature type="domain" description="RNase H type-1" evidence="1">
    <location>
        <begin position="146"/>
        <end position="221"/>
    </location>
</feature>
<dbReference type="GO" id="GO:0003676">
    <property type="term" value="F:nucleic acid binding"/>
    <property type="evidence" value="ECO:0007669"/>
    <property type="project" value="InterPro"/>
</dbReference>
<dbReference type="SUPFAM" id="SSF53098">
    <property type="entry name" value="Ribonuclease H-like"/>
    <property type="match status" value="1"/>
</dbReference>
<dbReference type="CDD" id="cd06222">
    <property type="entry name" value="RNase_H_like"/>
    <property type="match status" value="1"/>
</dbReference>
<accession>A0A8J4RLD1</accession>
<evidence type="ECO:0000313" key="3">
    <source>
        <dbReference type="Proteomes" id="UP000737018"/>
    </source>
</evidence>
<dbReference type="InterPro" id="IPR002156">
    <property type="entry name" value="RNaseH_domain"/>
</dbReference>
<dbReference type="Proteomes" id="UP000737018">
    <property type="component" value="Unassembled WGS sequence"/>
</dbReference>
<dbReference type="PANTHER" id="PTHR47723:SF19">
    <property type="entry name" value="POLYNUCLEOTIDYL TRANSFERASE, RIBONUCLEASE H-LIKE SUPERFAMILY PROTEIN"/>
    <property type="match status" value="1"/>
</dbReference>
<proteinExistence type="predicted"/>
<dbReference type="OrthoDB" id="992897at2759"/>
<dbReference type="EMBL" id="JRKL02000691">
    <property type="protein sequence ID" value="KAF3969063.1"/>
    <property type="molecule type" value="Genomic_DNA"/>
</dbReference>
<dbReference type="AlphaFoldDB" id="A0A8J4RLD1"/>
<comment type="caution">
    <text evidence="2">The sequence shown here is derived from an EMBL/GenBank/DDBJ whole genome shotgun (WGS) entry which is preliminary data.</text>
</comment>
<protein>
    <recommendedName>
        <fullName evidence="1">RNase H type-1 domain-containing protein</fullName>
    </recommendedName>
</protein>
<name>A0A8J4RLD1_9ROSI</name>
<dbReference type="InterPro" id="IPR044730">
    <property type="entry name" value="RNase_H-like_dom_plant"/>
</dbReference>
<dbReference type="GO" id="GO:0004523">
    <property type="term" value="F:RNA-DNA hybrid ribonuclease activity"/>
    <property type="evidence" value="ECO:0007669"/>
    <property type="project" value="InterPro"/>
</dbReference>
<evidence type="ECO:0000313" key="2">
    <source>
        <dbReference type="EMBL" id="KAF3969063.1"/>
    </source>
</evidence>
<keyword evidence="3" id="KW-1185">Reference proteome</keyword>
<dbReference type="InterPro" id="IPR036397">
    <property type="entry name" value="RNaseH_sf"/>
</dbReference>